<dbReference type="AlphaFoldDB" id="E4ZW96"/>
<dbReference type="EMBL" id="FP929127">
    <property type="protein sequence ID" value="CBX95872.1"/>
    <property type="molecule type" value="Genomic_DNA"/>
</dbReference>
<evidence type="ECO:0000313" key="1">
    <source>
        <dbReference type="EMBL" id="CBX95872.1"/>
    </source>
</evidence>
<keyword evidence="2" id="KW-1185">Reference proteome</keyword>
<dbReference type="Proteomes" id="UP000002668">
    <property type="component" value="Genome"/>
</dbReference>
<dbReference type="InParanoid" id="E4ZW96"/>
<protein>
    <submittedName>
        <fullName evidence="1">Predicted protein</fullName>
    </submittedName>
</protein>
<name>E4ZW96_LEPMJ</name>
<evidence type="ECO:0000313" key="2">
    <source>
        <dbReference type="Proteomes" id="UP000002668"/>
    </source>
</evidence>
<reference evidence="2" key="1">
    <citation type="journal article" date="2011" name="Nat. Commun.">
        <title>Effector diversification within compartments of the Leptosphaeria maculans genome affected by Repeat-Induced Point mutations.</title>
        <authorList>
            <person name="Rouxel T."/>
            <person name="Grandaubert J."/>
            <person name="Hane J.K."/>
            <person name="Hoede C."/>
            <person name="van de Wouw A.P."/>
            <person name="Couloux A."/>
            <person name="Dominguez V."/>
            <person name="Anthouard V."/>
            <person name="Bally P."/>
            <person name="Bourras S."/>
            <person name="Cozijnsen A.J."/>
            <person name="Ciuffetti L.M."/>
            <person name="Degrave A."/>
            <person name="Dilmaghani A."/>
            <person name="Duret L."/>
            <person name="Fudal I."/>
            <person name="Goodwin S.B."/>
            <person name="Gout L."/>
            <person name="Glaser N."/>
            <person name="Linglin J."/>
            <person name="Kema G.H.J."/>
            <person name="Lapalu N."/>
            <person name="Lawrence C.B."/>
            <person name="May K."/>
            <person name="Meyer M."/>
            <person name="Ollivier B."/>
            <person name="Poulain J."/>
            <person name="Schoch C.L."/>
            <person name="Simon A."/>
            <person name="Spatafora J.W."/>
            <person name="Stachowiak A."/>
            <person name="Turgeon B.G."/>
            <person name="Tyler B.M."/>
            <person name="Vincent D."/>
            <person name="Weissenbach J."/>
            <person name="Amselem J."/>
            <person name="Quesneville H."/>
            <person name="Oliver R.P."/>
            <person name="Wincker P."/>
            <person name="Balesdent M.-H."/>
            <person name="Howlett B.J."/>
        </authorList>
    </citation>
    <scope>NUCLEOTIDE SEQUENCE [LARGE SCALE GENOMIC DNA]</scope>
    <source>
        <strain evidence="2">JN3 / isolate v23.1.3 / race Av1-4-5-6-7-8</strain>
    </source>
</reference>
<dbReference type="VEuPathDB" id="FungiDB:LEMA_uP030240.1"/>
<dbReference type="HOGENOM" id="CLU_3359860_0_0_1"/>
<organism evidence="2">
    <name type="scientific">Leptosphaeria maculans (strain JN3 / isolate v23.1.3 / race Av1-4-5-6-7-8)</name>
    <name type="common">Blackleg fungus</name>
    <name type="synonym">Phoma lingam</name>
    <dbReference type="NCBI Taxonomy" id="985895"/>
    <lineage>
        <taxon>Eukaryota</taxon>
        <taxon>Fungi</taxon>
        <taxon>Dikarya</taxon>
        <taxon>Ascomycota</taxon>
        <taxon>Pezizomycotina</taxon>
        <taxon>Dothideomycetes</taxon>
        <taxon>Pleosporomycetidae</taxon>
        <taxon>Pleosporales</taxon>
        <taxon>Pleosporineae</taxon>
        <taxon>Leptosphaeriaceae</taxon>
        <taxon>Plenodomus</taxon>
        <taxon>Plenodomus lingam/Leptosphaeria maculans species complex</taxon>
    </lineage>
</organism>
<accession>E4ZW96</accession>
<sequence length="36" mass="3878">MVVATILIEVESSVLDNGGSNEIMRSLMLSLQVTNI</sequence>
<gene>
    <name evidence="1" type="ORF">LEMA_uP030240.1</name>
</gene>
<proteinExistence type="predicted"/>